<keyword evidence="1" id="KW-0238">DNA-binding</keyword>
<gene>
    <name evidence="3" type="ORF">J2I46_32305</name>
</gene>
<reference evidence="3 4" key="1">
    <citation type="submission" date="2021-03" db="EMBL/GenBank/DDBJ databases">
        <title>Fibrella sp. HMF5405 genome sequencing and assembly.</title>
        <authorList>
            <person name="Kang H."/>
            <person name="Kim H."/>
            <person name="Bae S."/>
            <person name="Joh K."/>
        </authorList>
    </citation>
    <scope>NUCLEOTIDE SEQUENCE [LARGE SCALE GENOMIC DNA]</scope>
    <source>
        <strain evidence="3 4">HMF5405</strain>
    </source>
</reference>
<dbReference type="Proteomes" id="UP000664628">
    <property type="component" value="Unassembled WGS sequence"/>
</dbReference>
<dbReference type="PANTHER" id="PTHR36924:SF1">
    <property type="entry name" value="ANTITOXIN HIGA-1"/>
    <property type="match status" value="1"/>
</dbReference>
<dbReference type="RefSeq" id="WP_207333249.1">
    <property type="nucleotide sequence ID" value="NZ_JAFMYW010000031.1"/>
</dbReference>
<keyword evidence="4" id="KW-1185">Reference proteome</keyword>
<dbReference type="CDD" id="cd00093">
    <property type="entry name" value="HTH_XRE"/>
    <property type="match status" value="1"/>
</dbReference>
<feature type="domain" description="HTH cro/C1-type" evidence="2">
    <location>
        <begin position="27"/>
        <end position="73"/>
    </location>
</feature>
<protein>
    <submittedName>
        <fullName evidence="3">HigA family addiction module antidote protein</fullName>
    </submittedName>
</protein>
<evidence type="ECO:0000313" key="3">
    <source>
        <dbReference type="EMBL" id="MBO0953297.1"/>
    </source>
</evidence>
<sequence>MALFDPAHPGELIRETLNGIFEETGEKLTVAQVAAGIGTTRKTLSAIINGKQSVSPEMAIRLGTAFANTSPEFWLTVQENYDLAQARQKVDTSTVTVFWKPEGLVHQPINS</sequence>
<dbReference type="PROSITE" id="PS50943">
    <property type="entry name" value="HTH_CROC1"/>
    <property type="match status" value="1"/>
</dbReference>
<organism evidence="3 4">
    <name type="scientific">Fibrella forsythiae</name>
    <dbReference type="NCBI Taxonomy" id="2817061"/>
    <lineage>
        <taxon>Bacteria</taxon>
        <taxon>Pseudomonadati</taxon>
        <taxon>Bacteroidota</taxon>
        <taxon>Cytophagia</taxon>
        <taxon>Cytophagales</taxon>
        <taxon>Spirosomataceae</taxon>
        <taxon>Fibrella</taxon>
    </lineage>
</organism>
<dbReference type="Gene3D" id="1.10.260.40">
    <property type="entry name" value="lambda repressor-like DNA-binding domains"/>
    <property type="match status" value="1"/>
</dbReference>
<dbReference type="SUPFAM" id="SSF47413">
    <property type="entry name" value="lambda repressor-like DNA-binding domains"/>
    <property type="match status" value="1"/>
</dbReference>
<dbReference type="EMBL" id="JAFMYW010000031">
    <property type="protein sequence ID" value="MBO0953297.1"/>
    <property type="molecule type" value="Genomic_DNA"/>
</dbReference>
<evidence type="ECO:0000259" key="2">
    <source>
        <dbReference type="PROSITE" id="PS50943"/>
    </source>
</evidence>
<dbReference type="Pfam" id="PF01381">
    <property type="entry name" value="HTH_3"/>
    <property type="match status" value="1"/>
</dbReference>
<dbReference type="InterPro" id="IPR010982">
    <property type="entry name" value="Lambda_DNA-bd_dom_sf"/>
</dbReference>
<evidence type="ECO:0000313" key="4">
    <source>
        <dbReference type="Proteomes" id="UP000664628"/>
    </source>
</evidence>
<dbReference type="PANTHER" id="PTHR36924">
    <property type="entry name" value="ANTITOXIN HIGA-1"/>
    <property type="match status" value="1"/>
</dbReference>
<name>A0ABS3JWM0_9BACT</name>
<evidence type="ECO:0000256" key="1">
    <source>
        <dbReference type="ARBA" id="ARBA00023125"/>
    </source>
</evidence>
<dbReference type="NCBIfam" id="TIGR02607">
    <property type="entry name" value="antidote_HigA"/>
    <property type="match status" value="1"/>
</dbReference>
<comment type="caution">
    <text evidence="3">The sequence shown here is derived from an EMBL/GenBank/DDBJ whole genome shotgun (WGS) entry which is preliminary data.</text>
</comment>
<accession>A0ABS3JWM0</accession>
<proteinExistence type="predicted"/>
<dbReference type="InterPro" id="IPR001387">
    <property type="entry name" value="Cro/C1-type_HTH"/>
</dbReference>
<dbReference type="InterPro" id="IPR013430">
    <property type="entry name" value="Toxin_antidote_HigA"/>
</dbReference>